<keyword evidence="2" id="KW-0645">Protease</keyword>
<keyword evidence="4" id="KW-0788">Thiol protease</keyword>
<evidence type="ECO:0000256" key="5">
    <source>
        <dbReference type="SAM" id="Coils"/>
    </source>
</evidence>
<keyword evidence="5" id="KW-0175">Coiled coil</keyword>
<accession>A0ABY5L2P1</accession>
<keyword evidence="3" id="KW-0378">Hydrolase</keyword>
<feature type="region of interest" description="Disordered" evidence="6">
    <location>
        <begin position="252"/>
        <end position="327"/>
    </location>
</feature>
<feature type="domain" description="NlpC/P60" evidence="8">
    <location>
        <begin position="330"/>
        <end position="451"/>
    </location>
</feature>
<evidence type="ECO:0000313" key="9">
    <source>
        <dbReference type="EMBL" id="UUI75832.1"/>
    </source>
</evidence>
<gene>
    <name evidence="9" type="ORF">NP064_02640</name>
</gene>
<keyword evidence="10" id="KW-1185">Reference proteome</keyword>
<feature type="chain" id="PRO_5045779114" evidence="7">
    <location>
        <begin position="33"/>
        <end position="451"/>
    </location>
</feature>
<feature type="compositionally biased region" description="Pro residues" evidence="6">
    <location>
        <begin position="292"/>
        <end position="314"/>
    </location>
</feature>
<feature type="compositionally biased region" description="Low complexity" evidence="6">
    <location>
        <begin position="264"/>
        <end position="274"/>
    </location>
</feature>
<feature type="signal peptide" evidence="7">
    <location>
        <begin position="1"/>
        <end position="32"/>
    </location>
</feature>
<evidence type="ECO:0000259" key="8">
    <source>
        <dbReference type="PROSITE" id="PS51935"/>
    </source>
</evidence>
<dbReference type="EMBL" id="CP101988">
    <property type="protein sequence ID" value="UUI75832.1"/>
    <property type="molecule type" value="Genomic_DNA"/>
</dbReference>
<feature type="coiled-coil region" evidence="5">
    <location>
        <begin position="187"/>
        <end position="221"/>
    </location>
</feature>
<feature type="compositionally biased region" description="Basic and acidic residues" evidence="6">
    <location>
        <begin position="252"/>
        <end position="263"/>
    </location>
</feature>
<sequence length="451" mass="46878">MSTQQRTATRRRPLIALLAVGLLLAPLTAATAAPAPPSDKDVRDARAAVAGAQRSVASLEVRLAQQSVERDAAETAVQAAGEAYTRAEVARETASASAKVAAERYESAIAEAEHARRTLVAIARQAARSGGSMDEVQAFLSAEGLEELVDRSNAIARVGSRSDEAVQSYLAAQLVATALKERSDEAYAQQEAATRAAKDALAAAEQAHADAEATLAAVDAERGRLIAELAAARSTSAAVETARQDQLDLERRQRAEAAAEAARRPSQSAPPAASTPVVSRPGAGSPAAPAAPVAPPPAGGEPAAPPAPANPVTPPSGKYGLGTGTTRGTAAQGEAAVAWAVARVGTPYLWGGVGPDGYDCSGLTMKAWRDAGVNLNRTSRDQYKQVRKISYDEMRPGDLVFWGSNVNDPDSITHVAMWMGNNQIVEAPRAGVPVRVTPMRWSGTMTYAGRP</sequence>
<dbReference type="PROSITE" id="PS51318">
    <property type="entry name" value="TAT"/>
    <property type="match status" value="1"/>
</dbReference>
<comment type="similarity">
    <text evidence="1">Belongs to the peptidase C40 family.</text>
</comment>
<dbReference type="Pfam" id="PF00877">
    <property type="entry name" value="NLPC_P60"/>
    <property type="match status" value="1"/>
</dbReference>
<keyword evidence="7" id="KW-0732">Signal</keyword>
<evidence type="ECO:0000256" key="6">
    <source>
        <dbReference type="SAM" id="MobiDB-lite"/>
    </source>
</evidence>
<evidence type="ECO:0000313" key="10">
    <source>
        <dbReference type="Proteomes" id="UP001316189"/>
    </source>
</evidence>
<evidence type="ECO:0000256" key="3">
    <source>
        <dbReference type="ARBA" id="ARBA00022801"/>
    </source>
</evidence>
<protein>
    <submittedName>
        <fullName evidence="9">NlpC/P60 family protein</fullName>
    </submittedName>
</protein>
<dbReference type="PANTHER" id="PTHR47359:SF3">
    <property type="entry name" value="NLP_P60 DOMAIN-CONTAINING PROTEIN-RELATED"/>
    <property type="match status" value="1"/>
</dbReference>
<dbReference type="Gene3D" id="3.90.1720.10">
    <property type="entry name" value="endopeptidase domain like (from Nostoc punctiforme)"/>
    <property type="match status" value="1"/>
</dbReference>
<dbReference type="PROSITE" id="PS51935">
    <property type="entry name" value="NLPC_P60"/>
    <property type="match status" value="1"/>
</dbReference>
<reference evidence="9 10" key="1">
    <citation type="submission" date="2022-07" db="EMBL/GenBank/DDBJ databases">
        <title>Novel species in genus cellulomonas.</title>
        <authorList>
            <person name="Ye L."/>
        </authorList>
    </citation>
    <scope>NUCLEOTIDE SEQUENCE [LARGE SCALE GENOMIC DNA]</scope>
    <source>
        <strain evidence="10">zg-Y338</strain>
    </source>
</reference>
<dbReference type="PANTHER" id="PTHR47359">
    <property type="entry name" value="PEPTIDOGLYCAN DL-ENDOPEPTIDASE CWLO"/>
    <property type="match status" value="1"/>
</dbReference>
<dbReference type="Proteomes" id="UP001316189">
    <property type="component" value="Chromosome"/>
</dbReference>
<dbReference type="InterPro" id="IPR038765">
    <property type="entry name" value="Papain-like_cys_pep_sf"/>
</dbReference>
<dbReference type="InterPro" id="IPR051794">
    <property type="entry name" value="PG_Endopeptidase_C40"/>
</dbReference>
<evidence type="ECO:0000256" key="1">
    <source>
        <dbReference type="ARBA" id="ARBA00007074"/>
    </source>
</evidence>
<dbReference type="InterPro" id="IPR006311">
    <property type="entry name" value="TAT_signal"/>
</dbReference>
<dbReference type="RefSeq" id="WP_227568062.1">
    <property type="nucleotide sequence ID" value="NZ_CP101988.1"/>
</dbReference>
<name>A0ABY5L2P1_9CELL</name>
<feature type="compositionally biased region" description="Low complexity" evidence="6">
    <location>
        <begin position="281"/>
        <end position="291"/>
    </location>
</feature>
<evidence type="ECO:0000256" key="4">
    <source>
        <dbReference type="ARBA" id="ARBA00022807"/>
    </source>
</evidence>
<evidence type="ECO:0000256" key="7">
    <source>
        <dbReference type="SAM" id="SignalP"/>
    </source>
</evidence>
<dbReference type="SUPFAM" id="SSF54001">
    <property type="entry name" value="Cysteine proteinases"/>
    <property type="match status" value="1"/>
</dbReference>
<dbReference type="InterPro" id="IPR000064">
    <property type="entry name" value="NLP_P60_dom"/>
</dbReference>
<organism evidence="9 10">
    <name type="scientific">Cellulomonas chengniuliangii</name>
    <dbReference type="NCBI Taxonomy" id="2968084"/>
    <lineage>
        <taxon>Bacteria</taxon>
        <taxon>Bacillati</taxon>
        <taxon>Actinomycetota</taxon>
        <taxon>Actinomycetes</taxon>
        <taxon>Micrococcales</taxon>
        <taxon>Cellulomonadaceae</taxon>
        <taxon>Cellulomonas</taxon>
    </lineage>
</organism>
<evidence type="ECO:0000256" key="2">
    <source>
        <dbReference type="ARBA" id="ARBA00022670"/>
    </source>
</evidence>
<proteinExistence type="inferred from homology"/>